<keyword evidence="1" id="KW-0472">Membrane</keyword>
<protein>
    <submittedName>
        <fullName evidence="2">Uncharacterized protein</fullName>
    </submittedName>
</protein>
<keyword evidence="2" id="KW-0614">Plasmid</keyword>
<feature type="transmembrane region" description="Helical" evidence="1">
    <location>
        <begin position="52"/>
        <end position="72"/>
    </location>
</feature>
<evidence type="ECO:0000256" key="1">
    <source>
        <dbReference type="SAM" id="Phobius"/>
    </source>
</evidence>
<reference evidence="2 3" key="1">
    <citation type="journal article" date="2010" name="PLoS ONE">
        <title>The complete genome sequence of Haloferax volcanii DS2, a model archaeon.</title>
        <authorList>
            <person name="Hartman A.L."/>
            <person name="Norais C."/>
            <person name="Badger J.H."/>
            <person name="Delmas S."/>
            <person name="Haldenby S."/>
            <person name="Madupu R."/>
            <person name="Robinson J."/>
            <person name="Khouri H."/>
            <person name="Ren Q."/>
            <person name="Lowe T.M."/>
            <person name="Maupin-Furlow J."/>
            <person name="Pohlschroder M."/>
            <person name="Daniels C."/>
            <person name="Pfeiffer F."/>
            <person name="Allers T."/>
            <person name="Eisen J.A."/>
        </authorList>
    </citation>
    <scope>NUCLEOTIDE SEQUENCE [LARGE SCALE GENOMIC DNA]</scope>
    <source>
        <strain evidence="3">ATCC 29605 / DSM 3757 / JCM 8879 / NBRC 14742 / NCIMB 2012 / VKM B-1768 / DS2</strain>
    </source>
</reference>
<organism evidence="2 3">
    <name type="scientific">Haloferax volcanii (strain ATCC 29605 / DSM 3757 / JCM 8879 / NBRC 14742 / NCIMB 2012 / VKM B-1768 / DS2)</name>
    <name type="common">Halobacterium volcanii</name>
    <dbReference type="NCBI Taxonomy" id="309800"/>
    <lineage>
        <taxon>Archaea</taxon>
        <taxon>Methanobacteriati</taxon>
        <taxon>Methanobacteriota</taxon>
        <taxon>Stenosarchaea group</taxon>
        <taxon>Halobacteria</taxon>
        <taxon>Halobacteriales</taxon>
        <taxon>Haloferacaceae</taxon>
        <taxon>Haloferax</taxon>
    </lineage>
</organism>
<dbReference type="AlphaFoldDB" id="A0A8D3W5D0"/>
<evidence type="ECO:0000313" key="2">
    <source>
        <dbReference type="EMBL" id="ADE01641.2"/>
    </source>
</evidence>
<accession>A0A8D3W5D0</accession>
<geneLocation type="plasmid" evidence="2 3">
    <name>pHV4</name>
</geneLocation>
<evidence type="ECO:0000313" key="3">
    <source>
        <dbReference type="Proteomes" id="UP000008243"/>
    </source>
</evidence>
<dbReference type="KEGG" id="hvo:HVO_A0015"/>
<gene>
    <name evidence="2" type="ordered locus">HVO_A0015</name>
</gene>
<proteinExistence type="predicted"/>
<keyword evidence="1" id="KW-1133">Transmembrane helix</keyword>
<sequence length="73" mass="7617">MDSLKMGRNVGWTLVLAGVIGVILTSGPMPSGPAMAAHPSLRGQLQIERLVGMVSIVLSIVGIFIVVGTSFIR</sequence>
<keyword evidence="3" id="KW-1185">Reference proteome</keyword>
<dbReference type="EMBL" id="CP001955">
    <property type="protein sequence ID" value="ADE01641.2"/>
    <property type="molecule type" value="Genomic_DNA"/>
</dbReference>
<dbReference type="Proteomes" id="UP000008243">
    <property type="component" value="Plasmid pHV4"/>
</dbReference>
<keyword evidence="1" id="KW-0812">Transmembrane</keyword>
<name>A0A8D3W5D0_HALVD</name>